<dbReference type="GO" id="GO:0055085">
    <property type="term" value="P:transmembrane transport"/>
    <property type="evidence" value="ECO:0007669"/>
    <property type="project" value="InterPro"/>
</dbReference>
<keyword evidence="3" id="KW-1003">Cell membrane</keyword>
<evidence type="ECO:0000313" key="10">
    <source>
        <dbReference type="EMBL" id="RZQ60831.1"/>
    </source>
</evidence>
<keyword evidence="8" id="KW-0732">Signal</keyword>
<keyword evidence="11" id="KW-1185">Reference proteome</keyword>
<dbReference type="InterPro" id="IPR045621">
    <property type="entry name" value="BPD_transp_1_N"/>
</dbReference>
<dbReference type="RefSeq" id="WP_130478404.1">
    <property type="nucleotide sequence ID" value="NZ_SFCC01000015.1"/>
</dbReference>
<dbReference type="Proteomes" id="UP000292003">
    <property type="component" value="Unassembled WGS sequence"/>
</dbReference>
<evidence type="ECO:0000259" key="9">
    <source>
        <dbReference type="PROSITE" id="PS50928"/>
    </source>
</evidence>
<dbReference type="InterPro" id="IPR035906">
    <property type="entry name" value="MetI-like_sf"/>
</dbReference>
<dbReference type="SUPFAM" id="SSF161098">
    <property type="entry name" value="MetI-like"/>
    <property type="match status" value="1"/>
</dbReference>
<dbReference type="Gene3D" id="1.10.3720.10">
    <property type="entry name" value="MetI-like"/>
    <property type="match status" value="1"/>
</dbReference>
<dbReference type="PANTHER" id="PTHR43163:SF3">
    <property type="entry name" value="PEPTIDE ABC TRANSPORTER PERMEASE PROTEIN"/>
    <property type="match status" value="1"/>
</dbReference>
<dbReference type="Pfam" id="PF00528">
    <property type="entry name" value="BPD_transp_1"/>
    <property type="match status" value="1"/>
</dbReference>
<name>A0A4Q7J0G3_9PSEU</name>
<proteinExistence type="inferred from homology"/>
<evidence type="ECO:0000256" key="7">
    <source>
        <dbReference type="RuleBase" id="RU363032"/>
    </source>
</evidence>
<comment type="similarity">
    <text evidence="7">Belongs to the binding-protein-dependent transport system permease family.</text>
</comment>
<dbReference type="InterPro" id="IPR000515">
    <property type="entry name" value="MetI-like"/>
</dbReference>
<dbReference type="AlphaFoldDB" id="A0A4Q7J0G3"/>
<dbReference type="EMBL" id="SFCC01000015">
    <property type="protein sequence ID" value="RZQ60831.1"/>
    <property type="molecule type" value="Genomic_DNA"/>
</dbReference>
<dbReference type="GO" id="GO:0005886">
    <property type="term" value="C:plasma membrane"/>
    <property type="evidence" value="ECO:0007669"/>
    <property type="project" value="UniProtKB-SubCell"/>
</dbReference>
<comment type="caution">
    <text evidence="10">The sequence shown here is derived from an EMBL/GenBank/DDBJ whole genome shotgun (WGS) entry which is preliminary data.</text>
</comment>
<reference evidence="10 11" key="1">
    <citation type="submission" date="2019-02" db="EMBL/GenBank/DDBJ databases">
        <title>Draft genome sequence of Amycolatopsis sp. 8-3EHSu isolated from roots of Suaeda maritima.</title>
        <authorList>
            <person name="Duangmal K."/>
            <person name="Chantavorakit T."/>
        </authorList>
    </citation>
    <scope>NUCLEOTIDE SEQUENCE [LARGE SCALE GENOMIC DNA]</scope>
    <source>
        <strain evidence="10 11">8-3EHSu</strain>
    </source>
</reference>
<accession>A0A4Q7J0G3</accession>
<protein>
    <submittedName>
        <fullName evidence="10">ABC transporter permease</fullName>
    </submittedName>
</protein>
<feature type="transmembrane region" description="Helical" evidence="7">
    <location>
        <begin position="143"/>
        <end position="162"/>
    </location>
</feature>
<dbReference type="Pfam" id="PF19300">
    <property type="entry name" value="BPD_transp_1_N"/>
    <property type="match status" value="1"/>
</dbReference>
<feature type="signal peptide" evidence="8">
    <location>
        <begin position="1"/>
        <end position="23"/>
    </location>
</feature>
<evidence type="ECO:0000256" key="1">
    <source>
        <dbReference type="ARBA" id="ARBA00004651"/>
    </source>
</evidence>
<dbReference type="OrthoDB" id="9778910at2"/>
<evidence type="ECO:0000256" key="2">
    <source>
        <dbReference type="ARBA" id="ARBA00022448"/>
    </source>
</evidence>
<keyword evidence="4 7" id="KW-0812">Transmembrane</keyword>
<evidence type="ECO:0000256" key="8">
    <source>
        <dbReference type="SAM" id="SignalP"/>
    </source>
</evidence>
<sequence length="314" mass="33222">MRIVRKTLGLLVTLLVTSFVVFAAMFAAPGDPAAFLVGGPDKATPENLAAVRAEYHLDESLPAQYWHWLTGVLQGDLGRSFHYDEHVLDLIAARAPTTLLLVAYATVLFVLLGVGLGALAAVRRGAVDSAVVTSTTLASSIPQFVVAIALVSLFAVQLGWFPVSGTGTGLLGTLYHLTLPALSLALGAIAITTRITRQTMVEQFSRDHVEAARAAGLSERAIVWRHVFRNALGPVLTMCGLITASLLAGTVVVETAFGISGVGSLLVNAINTQDFPITQAVLLLMVAAYVLVTTLIDLAYPLLDPRVRAERSAL</sequence>
<evidence type="ECO:0000256" key="3">
    <source>
        <dbReference type="ARBA" id="ARBA00022475"/>
    </source>
</evidence>
<organism evidence="10 11">
    <name type="scientific">Amycolatopsis suaedae</name>
    <dbReference type="NCBI Taxonomy" id="2510978"/>
    <lineage>
        <taxon>Bacteria</taxon>
        <taxon>Bacillati</taxon>
        <taxon>Actinomycetota</taxon>
        <taxon>Actinomycetes</taxon>
        <taxon>Pseudonocardiales</taxon>
        <taxon>Pseudonocardiaceae</taxon>
        <taxon>Amycolatopsis</taxon>
    </lineage>
</organism>
<dbReference type="PROSITE" id="PS50928">
    <property type="entry name" value="ABC_TM1"/>
    <property type="match status" value="1"/>
</dbReference>
<feature type="chain" id="PRO_5020509304" evidence="8">
    <location>
        <begin position="24"/>
        <end position="314"/>
    </location>
</feature>
<keyword evidence="6 7" id="KW-0472">Membrane</keyword>
<dbReference type="PANTHER" id="PTHR43163">
    <property type="entry name" value="DIPEPTIDE TRANSPORT SYSTEM PERMEASE PROTEIN DPPB-RELATED"/>
    <property type="match status" value="1"/>
</dbReference>
<feature type="transmembrane region" description="Helical" evidence="7">
    <location>
        <begin position="235"/>
        <end position="260"/>
    </location>
</feature>
<keyword evidence="5 7" id="KW-1133">Transmembrane helix</keyword>
<evidence type="ECO:0000256" key="4">
    <source>
        <dbReference type="ARBA" id="ARBA00022692"/>
    </source>
</evidence>
<gene>
    <name evidence="10" type="ORF">EWH70_27400</name>
</gene>
<feature type="transmembrane region" description="Helical" evidence="7">
    <location>
        <begin position="174"/>
        <end position="196"/>
    </location>
</feature>
<evidence type="ECO:0000256" key="5">
    <source>
        <dbReference type="ARBA" id="ARBA00022989"/>
    </source>
</evidence>
<feature type="transmembrane region" description="Helical" evidence="7">
    <location>
        <begin position="280"/>
        <end position="303"/>
    </location>
</feature>
<keyword evidence="2 7" id="KW-0813">Transport</keyword>
<feature type="transmembrane region" description="Helical" evidence="7">
    <location>
        <begin position="99"/>
        <end position="122"/>
    </location>
</feature>
<dbReference type="CDD" id="cd06261">
    <property type="entry name" value="TM_PBP2"/>
    <property type="match status" value="1"/>
</dbReference>
<evidence type="ECO:0000313" key="11">
    <source>
        <dbReference type="Proteomes" id="UP000292003"/>
    </source>
</evidence>
<comment type="subcellular location">
    <subcellularLocation>
        <location evidence="1 7">Cell membrane</location>
        <topology evidence="1 7">Multi-pass membrane protein</topology>
    </subcellularLocation>
</comment>
<evidence type="ECO:0000256" key="6">
    <source>
        <dbReference type="ARBA" id="ARBA00023136"/>
    </source>
</evidence>
<feature type="domain" description="ABC transmembrane type-1" evidence="9">
    <location>
        <begin position="95"/>
        <end position="296"/>
    </location>
</feature>